<keyword evidence="3" id="KW-0732">Signal</keyword>
<dbReference type="InterPro" id="IPR036380">
    <property type="entry name" value="Isochorismatase-like_sf"/>
</dbReference>
<reference evidence="5 6" key="1">
    <citation type="submission" date="2014-04" db="EMBL/GenBank/DDBJ databases">
        <authorList>
            <consortium name="DOE Joint Genome Institute"/>
            <person name="Kuo A."/>
            <person name="Kohler A."/>
            <person name="Costa M.D."/>
            <person name="Nagy L.G."/>
            <person name="Floudas D."/>
            <person name="Copeland A."/>
            <person name="Barry K.W."/>
            <person name="Cichocki N."/>
            <person name="Veneault-Fourrey C."/>
            <person name="LaButti K."/>
            <person name="Lindquist E.A."/>
            <person name="Lipzen A."/>
            <person name="Lundell T."/>
            <person name="Morin E."/>
            <person name="Murat C."/>
            <person name="Sun H."/>
            <person name="Tunlid A."/>
            <person name="Henrissat B."/>
            <person name="Grigoriev I.V."/>
            <person name="Hibbett D.S."/>
            <person name="Martin F."/>
            <person name="Nordberg H.P."/>
            <person name="Cantor M.N."/>
            <person name="Hua S.X."/>
        </authorList>
    </citation>
    <scope>NUCLEOTIDE SEQUENCE [LARGE SCALE GENOMIC DNA]</scope>
    <source>
        <strain evidence="5 6">Marx 270</strain>
    </source>
</reference>
<dbReference type="Pfam" id="PF00857">
    <property type="entry name" value="Isochorismatase"/>
    <property type="match status" value="1"/>
</dbReference>
<evidence type="ECO:0000259" key="4">
    <source>
        <dbReference type="Pfam" id="PF00857"/>
    </source>
</evidence>
<dbReference type="GO" id="GO:0016787">
    <property type="term" value="F:hydrolase activity"/>
    <property type="evidence" value="ECO:0007669"/>
    <property type="project" value="UniProtKB-KW"/>
</dbReference>
<dbReference type="SUPFAM" id="SSF52499">
    <property type="entry name" value="Isochorismatase-like hydrolases"/>
    <property type="match status" value="1"/>
</dbReference>
<dbReference type="InParanoid" id="A0A0C3NH28"/>
<accession>A0A0C3NH28</accession>
<sequence>MSCHIAQHHPPCFTCRVLLLLDVQAGMLHEKNGVPSRQSVRSNIERILHCARSEKQPPLIIHVRNSGEVSDPDEPNTPGWYLVFPPLPHEPVVDKRKNNAFEGTNLGDLIHPTAEVIVVGMQSEYCIRATCCAALARGNEVILIRGAHATFDRVEIWNGGTVTKAHAIEGQVEAELDDAGVSLLDMKDVSQLFKDR</sequence>
<dbReference type="Proteomes" id="UP000054217">
    <property type="component" value="Unassembled WGS sequence"/>
</dbReference>
<dbReference type="PANTHER" id="PTHR43540">
    <property type="entry name" value="PEROXYUREIDOACRYLATE/UREIDOACRYLATE AMIDOHYDROLASE-RELATED"/>
    <property type="match status" value="1"/>
</dbReference>
<name>A0A0C3NH28_PISTI</name>
<evidence type="ECO:0000313" key="5">
    <source>
        <dbReference type="EMBL" id="KIN94768.1"/>
    </source>
</evidence>
<keyword evidence="6" id="KW-1185">Reference proteome</keyword>
<dbReference type="AlphaFoldDB" id="A0A0C3NH28"/>
<protein>
    <recommendedName>
        <fullName evidence="4">Isochorismatase-like domain-containing protein</fullName>
    </recommendedName>
</protein>
<comment type="similarity">
    <text evidence="1">Belongs to the isochorismatase family.</text>
</comment>
<evidence type="ECO:0000256" key="2">
    <source>
        <dbReference type="ARBA" id="ARBA00022801"/>
    </source>
</evidence>
<evidence type="ECO:0000313" key="6">
    <source>
        <dbReference type="Proteomes" id="UP000054217"/>
    </source>
</evidence>
<evidence type="ECO:0000256" key="1">
    <source>
        <dbReference type="ARBA" id="ARBA00006336"/>
    </source>
</evidence>
<dbReference type="EMBL" id="KN832086">
    <property type="protein sequence ID" value="KIN94768.1"/>
    <property type="molecule type" value="Genomic_DNA"/>
</dbReference>
<feature type="chain" id="PRO_5002167587" description="Isochorismatase-like domain-containing protein" evidence="3">
    <location>
        <begin position="26"/>
        <end position="196"/>
    </location>
</feature>
<feature type="domain" description="Isochorismatase-like" evidence="4">
    <location>
        <begin position="17"/>
        <end position="153"/>
    </location>
</feature>
<dbReference type="InterPro" id="IPR050272">
    <property type="entry name" value="Isochorismatase-like_hydrls"/>
</dbReference>
<organism evidence="5 6">
    <name type="scientific">Pisolithus tinctorius Marx 270</name>
    <dbReference type="NCBI Taxonomy" id="870435"/>
    <lineage>
        <taxon>Eukaryota</taxon>
        <taxon>Fungi</taxon>
        <taxon>Dikarya</taxon>
        <taxon>Basidiomycota</taxon>
        <taxon>Agaricomycotina</taxon>
        <taxon>Agaricomycetes</taxon>
        <taxon>Agaricomycetidae</taxon>
        <taxon>Boletales</taxon>
        <taxon>Sclerodermatineae</taxon>
        <taxon>Pisolithaceae</taxon>
        <taxon>Pisolithus</taxon>
    </lineage>
</organism>
<gene>
    <name evidence="5" type="ORF">M404DRAFT_17176</name>
</gene>
<dbReference type="STRING" id="870435.A0A0C3NH28"/>
<proteinExistence type="inferred from homology"/>
<dbReference type="HOGENOM" id="CLU_068979_11_0_1"/>
<dbReference type="InterPro" id="IPR000868">
    <property type="entry name" value="Isochorismatase-like_dom"/>
</dbReference>
<dbReference type="Gene3D" id="3.40.50.850">
    <property type="entry name" value="Isochorismatase-like"/>
    <property type="match status" value="1"/>
</dbReference>
<keyword evidence="2" id="KW-0378">Hydrolase</keyword>
<reference evidence="6" key="2">
    <citation type="submission" date="2015-01" db="EMBL/GenBank/DDBJ databases">
        <title>Evolutionary Origins and Diversification of the Mycorrhizal Mutualists.</title>
        <authorList>
            <consortium name="DOE Joint Genome Institute"/>
            <consortium name="Mycorrhizal Genomics Consortium"/>
            <person name="Kohler A."/>
            <person name="Kuo A."/>
            <person name="Nagy L.G."/>
            <person name="Floudas D."/>
            <person name="Copeland A."/>
            <person name="Barry K.W."/>
            <person name="Cichocki N."/>
            <person name="Veneault-Fourrey C."/>
            <person name="LaButti K."/>
            <person name="Lindquist E.A."/>
            <person name="Lipzen A."/>
            <person name="Lundell T."/>
            <person name="Morin E."/>
            <person name="Murat C."/>
            <person name="Riley R."/>
            <person name="Ohm R."/>
            <person name="Sun H."/>
            <person name="Tunlid A."/>
            <person name="Henrissat B."/>
            <person name="Grigoriev I.V."/>
            <person name="Hibbett D.S."/>
            <person name="Martin F."/>
        </authorList>
    </citation>
    <scope>NUCLEOTIDE SEQUENCE [LARGE SCALE GENOMIC DNA]</scope>
    <source>
        <strain evidence="6">Marx 270</strain>
    </source>
</reference>
<evidence type="ECO:0000256" key="3">
    <source>
        <dbReference type="SAM" id="SignalP"/>
    </source>
</evidence>
<feature type="signal peptide" evidence="3">
    <location>
        <begin position="1"/>
        <end position="25"/>
    </location>
</feature>
<dbReference type="OrthoDB" id="167809at2759"/>